<dbReference type="STRING" id="1522368.IN07_10610"/>
<dbReference type="RefSeq" id="WP_036335633.1">
    <property type="nucleotide sequence ID" value="NZ_JPMX01000042.1"/>
</dbReference>
<evidence type="ECO:0000259" key="2">
    <source>
        <dbReference type="Pfam" id="PF01575"/>
    </source>
</evidence>
<dbReference type="Gene3D" id="3.10.129.10">
    <property type="entry name" value="Hotdog Thioesterase"/>
    <property type="match status" value="1"/>
</dbReference>
<name>A0A098Y897_9ACTN</name>
<evidence type="ECO:0000313" key="3">
    <source>
        <dbReference type="EMBL" id="KGH46699.1"/>
    </source>
</evidence>
<gene>
    <name evidence="3" type="ORF">IN07_10610</name>
</gene>
<reference evidence="3 4" key="1">
    <citation type="submission" date="2014-07" db="EMBL/GenBank/DDBJ databases">
        <title>Biosystematic studies on Modestobacter strains isolated from extreme hyper-arid desert soil and from historic building.</title>
        <authorList>
            <person name="Bukarasam K."/>
            <person name="Bull A."/>
            <person name="Girard G."/>
            <person name="van Wezel G."/>
            <person name="Goodfellow M."/>
        </authorList>
    </citation>
    <scope>NUCLEOTIDE SEQUENCE [LARGE SCALE GENOMIC DNA]</scope>
    <source>
        <strain evidence="3 4">KNN45-2b</strain>
    </source>
</reference>
<dbReference type="Pfam" id="PF01575">
    <property type="entry name" value="MaoC_dehydratas"/>
    <property type="match status" value="1"/>
</dbReference>
<sequence>MTSTTTTIAELPSLKGQELGTSDWYEVTQEAVNLFADATGDHQWIHVDVERAKAESPFGGPIAHGYMTLSLLVPLVSQTYTVTDAKMGVNYGLNKVRFPAPVPVGSKVRARVTLKDVEEIAGGLQNTVTVTIEREGGDKPVCIAEWVTRTYA</sequence>
<dbReference type="Proteomes" id="UP000029713">
    <property type="component" value="Unassembled WGS sequence"/>
</dbReference>
<dbReference type="InterPro" id="IPR002539">
    <property type="entry name" value="MaoC-like_dom"/>
</dbReference>
<keyword evidence="4" id="KW-1185">Reference proteome</keyword>
<comment type="caution">
    <text evidence="3">The sequence shown here is derived from an EMBL/GenBank/DDBJ whole genome shotgun (WGS) entry which is preliminary data.</text>
</comment>
<organism evidence="3 4">
    <name type="scientific">Modestobacter caceresii</name>
    <dbReference type="NCBI Taxonomy" id="1522368"/>
    <lineage>
        <taxon>Bacteria</taxon>
        <taxon>Bacillati</taxon>
        <taxon>Actinomycetota</taxon>
        <taxon>Actinomycetes</taxon>
        <taxon>Geodermatophilales</taxon>
        <taxon>Geodermatophilaceae</taxon>
        <taxon>Modestobacter</taxon>
    </lineage>
</organism>
<protein>
    <submittedName>
        <fullName evidence="3">Dehydratase</fullName>
    </submittedName>
</protein>
<evidence type="ECO:0000313" key="4">
    <source>
        <dbReference type="Proteomes" id="UP000029713"/>
    </source>
</evidence>
<dbReference type="EMBL" id="JPMX01000042">
    <property type="protein sequence ID" value="KGH46699.1"/>
    <property type="molecule type" value="Genomic_DNA"/>
</dbReference>
<accession>A0A098Y897</accession>
<dbReference type="PANTHER" id="PTHR42993:SF1">
    <property type="entry name" value="MAOC-LIKE DEHYDRATASE DOMAIN-CONTAINING PROTEIN"/>
    <property type="match status" value="1"/>
</dbReference>
<dbReference type="SUPFAM" id="SSF54637">
    <property type="entry name" value="Thioesterase/thiol ester dehydrase-isomerase"/>
    <property type="match status" value="1"/>
</dbReference>
<evidence type="ECO:0000256" key="1">
    <source>
        <dbReference type="ARBA" id="ARBA00005254"/>
    </source>
</evidence>
<dbReference type="AlphaFoldDB" id="A0A098Y897"/>
<dbReference type="InterPro" id="IPR029069">
    <property type="entry name" value="HotDog_dom_sf"/>
</dbReference>
<dbReference type="PANTHER" id="PTHR42993">
    <property type="entry name" value="MAOC-LIKE DEHYDRATASE DOMAIN-CONTAINING PROTEIN"/>
    <property type="match status" value="1"/>
</dbReference>
<dbReference type="CDD" id="cd03450">
    <property type="entry name" value="NodN"/>
    <property type="match status" value="1"/>
</dbReference>
<dbReference type="InterPro" id="IPR039375">
    <property type="entry name" value="NodN-like"/>
</dbReference>
<proteinExistence type="inferred from homology"/>
<feature type="domain" description="MaoC-like" evidence="2">
    <location>
        <begin position="15"/>
        <end position="131"/>
    </location>
</feature>
<dbReference type="OrthoDB" id="9801735at2"/>
<comment type="similarity">
    <text evidence="1">Belongs to the enoyl-CoA hydratase/isomerase family.</text>
</comment>